<feature type="domain" description="Alcohol dehydrogenase-like C-terminal" evidence="6">
    <location>
        <begin position="197"/>
        <end position="326"/>
    </location>
</feature>
<proteinExistence type="inferred from homology"/>
<dbReference type="InterPro" id="IPR011032">
    <property type="entry name" value="GroES-like_sf"/>
</dbReference>
<keyword evidence="3" id="KW-0479">Metal-binding</keyword>
<evidence type="ECO:0000259" key="6">
    <source>
        <dbReference type="Pfam" id="PF00107"/>
    </source>
</evidence>
<dbReference type="SUPFAM" id="SSF50129">
    <property type="entry name" value="GroES-like"/>
    <property type="match status" value="1"/>
</dbReference>
<evidence type="ECO:0000256" key="5">
    <source>
        <dbReference type="ARBA" id="ARBA00023002"/>
    </source>
</evidence>
<dbReference type="Pfam" id="PF08240">
    <property type="entry name" value="ADH_N"/>
    <property type="match status" value="1"/>
</dbReference>
<organism evidence="8 9">
    <name type="scientific">Oidiodendron maius (strain Zn)</name>
    <dbReference type="NCBI Taxonomy" id="913774"/>
    <lineage>
        <taxon>Eukaryota</taxon>
        <taxon>Fungi</taxon>
        <taxon>Dikarya</taxon>
        <taxon>Ascomycota</taxon>
        <taxon>Pezizomycotina</taxon>
        <taxon>Leotiomycetes</taxon>
        <taxon>Leotiomycetes incertae sedis</taxon>
        <taxon>Myxotrichaceae</taxon>
        <taxon>Oidiodendron</taxon>
    </lineage>
</organism>
<evidence type="ECO:0008006" key="10">
    <source>
        <dbReference type="Google" id="ProtNLM"/>
    </source>
</evidence>
<dbReference type="GO" id="GO:0046872">
    <property type="term" value="F:metal ion binding"/>
    <property type="evidence" value="ECO:0007669"/>
    <property type="project" value="UniProtKB-KW"/>
</dbReference>
<dbReference type="Proteomes" id="UP000054321">
    <property type="component" value="Unassembled WGS sequence"/>
</dbReference>
<dbReference type="AlphaFoldDB" id="A0A0C3H3L4"/>
<dbReference type="InterPro" id="IPR013154">
    <property type="entry name" value="ADH-like_N"/>
</dbReference>
<reference evidence="9" key="2">
    <citation type="submission" date="2015-01" db="EMBL/GenBank/DDBJ databases">
        <title>Evolutionary Origins and Diversification of the Mycorrhizal Mutualists.</title>
        <authorList>
            <consortium name="DOE Joint Genome Institute"/>
            <consortium name="Mycorrhizal Genomics Consortium"/>
            <person name="Kohler A."/>
            <person name="Kuo A."/>
            <person name="Nagy L.G."/>
            <person name="Floudas D."/>
            <person name="Copeland A."/>
            <person name="Barry K.W."/>
            <person name="Cichocki N."/>
            <person name="Veneault-Fourrey C."/>
            <person name="LaButti K."/>
            <person name="Lindquist E.A."/>
            <person name="Lipzen A."/>
            <person name="Lundell T."/>
            <person name="Morin E."/>
            <person name="Murat C."/>
            <person name="Riley R."/>
            <person name="Ohm R."/>
            <person name="Sun H."/>
            <person name="Tunlid A."/>
            <person name="Henrissat B."/>
            <person name="Grigoriev I.V."/>
            <person name="Hibbett D.S."/>
            <person name="Martin F."/>
        </authorList>
    </citation>
    <scope>NUCLEOTIDE SEQUENCE [LARGE SCALE GENOMIC DNA]</scope>
    <source>
        <strain evidence="9">Zn</strain>
    </source>
</reference>
<evidence type="ECO:0000256" key="4">
    <source>
        <dbReference type="ARBA" id="ARBA00022833"/>
    </source>
</evidence>
<dbReference type="InterPro" id="IPR013149">
    <property type="entry name" value="ADH-like_C"/>
</dbReference>
<gene>
    <name evidence="8" type="ORF">OIDMADRAFT_160331</name>
</gene>
<evidence type="ECO:0000259" key="7">
    <source>
        <dbReference type="Pfam" id="PF08240"/>
    </source>
</evidence>
<comment type="similarity">
    <text evidence="2">Belongs to the zinc-containing alcohol dehydrogenase family.</text>
</comment>
<name>A0A0C3H3L4_OIDMZ</name>
<dbReference type="HOGENOM" id="CLU_026673_0_0_1"/>
<dbReference type="InParanoid" id="A0A0C3H3L4"/>
<dbReference type="Pfam" id="PF00107">
    <property type="entry name" value="ADH_zinc_N"/>
    <property type="match status" value="1"/>
</dbReference>
<keyword evidence="4" id="KW-0862">Zinc</keyword>
<comment type="cofactor">
    <cofactor evidence="1">
        <name>Zn(2+)</name>
        <dbReference type="ChEBI" id="CHEBI:29105"/>
    </cofactor>
</comment>
<dbReference type="Gene3D" id="3.40.50.720">
    <property type="entry name" value="NAD(P)-binding Rossmann-like Domain"/>
    <property type="match status" value="1"/>
</dbReference>
<feature type="domain" description="Alcohol dehydrogenase-like N-terminal" evidence="7">
    <location>
        <begin position="34"/>
        <end position="148"/>
    </location>
</feature>
<dbReference type="PANTHER" id="PTHR43350:SF17">
    <property type="entry name" value="NAD-DEPENDENT ALCOHOL DEHYDROGENASE"/>
    <property type="match status" value="1"/>
</dbReference>
<evidence type="ECO:0000313" key="9">
    <source>
        <dbReference type="Proteomes" id="UP000054321"/>
    </source>
</evidence>
<evidence type="ECO:0000313" key="8">
    <source>
        <dbReference type="EMBL" id="KIN02721.1"/>
    </source>
</evidence>
<evidence type="ECO:0000256" key="3">
    <source>
        <dbReference type="ARBA" id="ARBA00022723"/>
    </source>
</evidence>
<accession>A0A0C3H3L4</accession>
<protein>
    <recommendedName>
        <fullName evidence="10">Alcohol dehydrogenase-like C-terminal domain-containing protein</fullName>
    </recommendedName>
</protein>
<dbReference type="InterPro" id="IPR036291">
    <property type="entry name" value="NAD(P)-bd_dom_sf"/>
</dbReference>
<evidence type="ECO:0000256" key="2">
    <source>
        <dbReference type="ARBA" id="ARBA00008072"/>
    </source>
</evidence>
<dbReference type="OrthoDB" id="5407715at2759"/>
<evidence type="ECO:0000256" key="1">
    <source>
        <dbReference type="ARBA" id="ARBA00001947"/>
    </source>
</evidence>
<dbReference type="STRING" id="913774.A0A0C3H3L4"/>
<dbReference type="Gene3D" id="3.90.180.10">
    <property type="entry name" value="Medium-chain alcohol dehydrogenases, catalytic domain"/>
    <property type="match status" value="1"/>
</dbReference>
<reference evidence="8 9" key="1">
    <citation type="submission" date="2014-04" db="EMBL/GenBank/DDBJ databases">
        <authorList>
            <consortium name="DOE Joint Genome Institute"/>
            <person name="Kuo A."/>
            <person name="Martino E."/>
            <person name="Perotto S."/>
            <person name="Kohler A."/>
            <person name="Nagy L.G."/>
            <person name="Floudas D."/>
            <person name="Copeland A."/>
            <person name="Barry K.W."/>
            <person name="Cichocki N."/>
            <person name="Veneault-Fourrey C."/>
            <person name="LaButti K."/>
            <person name="Lindquist E.A."/>
            <person name="Lipzen A."/>
            <person name="Lundell T."/>
            <person name="Morin E."/>
            <person name="Murat C."/>
            <person name="Sun H."/>
            <person name="Tunlid A."/>
            <person name="Henrissat B."/>
            <person name="Grigoriev I.V."/>
            <person name="Hibbett D.S."/>
            <person name="Martin F."/>
            <person name="Nordberg H.P."/>
            <person name="Cantor M.N."/>
            <person name="Hua S.X."/>
        </authorList>
    </citation>
    <scope>NUCLEOTIDE SEQUENCE [LARGE SCALE GENOMIC DNA]</scope>
    <source>
        <strain evidence="8 9">Zn</strain>
    </source>
</reference>
<keyword evidence="9" id="KW-1185">Reference proteome</keyword>
<dbReference type="GO" id="GO:0016491">
    <property type="term" value="F:oxidoreductase activity"/>
    <property type="evidence" value="ECO:0007669"/>
    <property type="project" value="UniProtKB-KW"/>
</dbReference>
<sequence length="366" mass="40001">MSRDELPKTHRALVLTSTTESPQIKTIPTPQPCPGSAIVRVVAANIISYSKDVYNGTRNYTFPLPLVIGTSGIGRVAAVGPDAVLLKPGDLVFIDSFIRGRDDSETAFLFGVHEGHSERSKILMRGEWRDATYAEYAKVPLENCYPLNEALLREKFGYEIEHLQEISGLMVPYGGLADIDLKPGETIIIAPATGSFGRMAVKIALAMGARVIAMGRNRVALHALAESDARIEAVQITEDWQGDLRSLQSFGPIDAYFDISPPEASSSTHFKSCLLSLRNSGRASFMGGLNGDLTIPIKAVVSRDLQLRGKWMYSRQNVKSLMKLIEMGLLKLDGRKVEKFALDDWEKGFDLAAKMSGTDGTAIIVP</sequence>
<keyword evidence="5" id="KW-0560">Oxidoreductase</keyword>
<dbReference type="PANTHER" id="PTHR43350">
    <property type="entry name" value="NAD-DEPENDENT ALCOHOL DEHYDROGENASE"/>
    <property type="match status" value="1"/>
</dbReference>
<dbReference type="EMBL" id="KN832874">
    <property type="protein sequence ID" value="KIN02721.1"/>
    <property type="molecule type" value="Genomic_DNA"/>
</dbReference>
<dbReference type="SUPFAM" id="SSF51735">
    <property type="entry name" value="NAD(P)-binding Rossmann-fold domains"/>
    <property type="match status" value="1"/>
</dbReference>